<feature type="region of interest" description="Disordered" evidence="3">
    <location>
        <begin position="377"/>
        <end position="400"/>
    </location>
</feature>
<feature type="compositionally biased region" description="Basic and acidic residues" evidence="3">
    <location>
        <begin position="451"/>
        <end position="465"/>
    </location>
</feature>
<dbReference type="OrthoDB" id="10656997at2759"/>
<gene>
    <name evidence="5" type="ORF">HU200_052778</name>
</gene>
<proteinExistence type="predicted"/>
<dbReference type="AlphaFoldDB" id="A0A835AQE4"/>
<dbReference type="InterPro" id="IPR013210">
    <property type="entry name" value="LRR_N_plant-typ"/>
</dbReference>
<protein>
    <recommendedName>
        <fullName evidence="4">Leucine-rich repeat-containing N-terminal plant-type domain-containing protein</fullName>
    </recommendedName>
</protein>
<feature type="region of interest" description="Disordered" evidence="3">
    <location>
        <begin position="446"/>
        <end position="512"/>
    </location>
</feature>
<evidence type="ECO:0000256" key="1">
    <source>
        <dbReference type="ARBA" id="ARBA00022614"/>
    </source>
</evidence>
<keyword evidence="6" id="KW-1185">Reference proteome</keyword>
<evidence type="ECO:0000313" key="6">
    <source>
        <dbReference type="Proteomes" id="UP000636709"/>
    </source>
</evidence>
<comment type="caution">
    <text evidence="5">The sequence shown here is derived from an EMBL/GenBank/DDBJ whole genome shotgun (WGS) entry which is preliminary data.</text>
</comment>
<evidence type="ECO:0000259" key="4">
    <source>
        <dbReference type="Pfam" id="PF08263"/>
    </source>
</evidence>
<name>A0A835AQE4_9POAL</name>
<feature type="compositionally biased region" description="Polar residues" evidence="3">
    <location>
        <begin position="503"/>
        <end position="512"/>
    </location>
</feature>
<reference evidence="5" key="1">
    <citation type="submission" date="2020-07" db="EMBL/GenBank/DDBJ databases">
        <title>Genome sequence and genetic diversity analysis of an under-domesticated orphan crop, white fonio (Digitaria exilis).</title>
        <authorList>
            <person name="Bennetzen J.L."/>
            <person name="Chen S."/>
            <person name="Ma X."/>
            <person name="Wang X."/>
            <person name="Yssel A.E.J."/>
            <person name="Chaluvadi S.R."/>
            <person name="Johnson M."/>
            <person name="Gangashetty P."/>
            <person name="Hamidou F."/>
            <person name="Sanogo M.D."/>
            <person name="Zwaenepoel A."/>
            <person name="Wallace J."/>
            <person name="Van De Peer Y."/>
            <person name="Van Deynze A."/>
        </authorList>
    </citation>
    <scope>NUCLEOTIDE SEQUENCE</scope>
    <source>
        <tissue evidence="5">Leaves</tissue>
    </source>
</reference>
<feature type="domain" description="Leucine-rich repeat-containing N-terminal plant-type" evidence="4">
    <location>
        <begin position="61"/>
        <end position="88"/>
    </location>
</feature>
<dbReference type="Pfam" id="PF08263">
    <property type="entry name" value="LRRNT_2"/>
    <property type="match status" value="1"/>
</dbReference>
<sequence>MKITAAMAQMKSARIVLLPPAMSTLRMTALGKILEVALRIRLSSFLPAPPYASTMATGQDHTDLAALLAFKAQLADPLGVLASSWTSNVSFSATASVSLHCRCRRCPSMESSPLTSPLKVGSRVVACITVTPTARVTATQKMGRNRLGGRLAGLPRPIGLGFRPFSTAFLVDDPDALVMTVMTAPRPTGLAQADRPRVLPATSGMGNFLVRTPNWADQAPERADLPVRSHAASLSLGPQGEPRCSRRPYTKLCPLVAFRDPQIPATAPPLPFLLPRSEEQSGSFMATGARPPYKRMRAFNYPCCTSPTPQSTTSAAALTGNKLPIHLNVELHFRPSPFLSDCMIDFPTSHWCSTTPPTAAPTTVLVGVKAEAAAPPLLSSSTISGPPPTSPTHQTGRGPPLAGIELAELRVSARDLIVKDQIAVGNYKLVPDVDKDVQGGELNTIIVEQAPSHEVETRVEQEGKPRSITQEDDEDEEEVEEPGEGEGEKEEEEESEEEGATPRVNSSCRTVSATTCPAKPRAMNVIGDRLWPNVVERVVAELWVHTPWCRNDFVYWAAIADKWFTPEWEALHNAGRAQCLLMPGVECPEFVGWAMAHKGKASEVTYNPDDPPSAVRGGNKHGRYYIGDGIIDTTNTLTLFQIRARDTGGSSSPTFLPQQLFPPLSAPLAFGALMPDQTQHTAKSPAHVPASASHGPTHQYLS</sequence>
<evidence type="ECO:0000313" key="5">
    <source>
        <dbReference type="EMBL" id="KAF8667576.1"/>
    </source>
</evidence>
<accession>A0A835AQE4</accession>
<dbReference type="EMBL" id="JACEFO010002299">
    <property type="protein sequence ID" value="KAF8667576.1"/>
    <property type="molecule type" value="Genomic_DNA"/>
</dbReference>
<keyword evidence="2" id="KW-0677">Repeat</keyword>
<feature type="region of interest" description="Disordered" evidence="3">
    <location>
        <begin position="677"/>
        <end position="702"/>
    </location>
</feature>
<dbReference type="Proteomes" id="UP000636709">
    <property type="component" value="Unassembled WGS sequence"/>
</dbReference>
<evidence type="ECO:0000256" key="3">
    <source>
        <dbReference type="SAM" id="MobiDB-lite"/>
    </source>
</evidence>
<keyword evidence="1" id="KW-0433">Leucine-rich repeat</keyword>
<feature type="compositionally biased region" description="Acidic residues" evidence="3">
    <location>
        <begin position="470"/>
        <end position="499"/>
    </location>
</feature>
<organism evidence="5 6">
    <name type="scientific">Digitaria exilis</name>
    <dbReference type="NCBI Taxonomy" id="1010633"/>
    <lineage>
        <taxon>Eukaryota</taxon>
        <taxon>Viridiplantae</taxon>
        <taxon>Streptophyta</taxon>
        <taxon>Embryophyta</taxon>
        <taxon>Tracheophyta</taxon>
        <taxon>Spermatophyta</taxon>
        <taxon>Magnoliopsida</taxon>
        <taxon>Liliopsida</taxon>
        <taxon>Poales</taxon>
        <taxon>Poaceae</taxon>
        <taxon>PACMAD clade</taxon>
        <taxon>Panicoideae</taxon>
        <taxon>Panicodae</taxon>
        <taxon>Paniceae</taxon>
        <taxon>Anthephorinae</taxon>
        <taxon>Digitaria</taxon>
    </lineage>
</organism>
<evidence type="ECO:0000256" key="2">
    <source>
        <dbReference type="ARBA" id="ARBA00022737"/>
    </source>
</evidence>